<gene>
    <name evidence="6" type="ORF">MPL3356_400129</name>
</gene>
<evidence type="ECO:0000313" key="7">
    <source>
        <dbReference type="Proteomes" id="UP000045285"/>
    </source>
</evidence>
<dbReference type="PANTHER" id="PTHR30055">
    <property type="entry name" value="HTH-TYPE TRANSCRIPTIONAL REGULATOR RUTR"/>
    <property type="match status" value="1"/>
</dbReference>
<reference evidence="7" key="1">
    <citation type="submission" date="2014-08" db="EMBL/GenBank/DDBJ databases">
        <authorList>
            <person name="Moulin L."/>
        </authorList>
    </citation>
    <scope>NUCLEOTIDE SEQUENCE [LARGE SCALE GENOMIC DNA]</scope>
</reference>
<dbReference type="PRINTS" id="PR00455">
    <property type="entry name" value="HTHTETR"/>
</dbReference>
<feature type="domain" description="HTH tetR-type" evidence="5">
    <location>
        <begin position="31"/>
        <end position="91"/>
    </location>
</feature>
<feature type="DNA-binding region" description="H-T-H motif" evidence="4">
    <location>
        <begin position="54"/>
        <end position="73"/>
    </location>
</feature>
<dbReference type="PROSITE" id="PS01081">
    <property type="entry name" value="HTH_TETR_1"/>
    <property type="match status" value="1"/>
</dbReference>
<evidence type="ECO:0000256" key="2">
    <source>
        <dbReference type="ARBA" id="ARBA00023125"/>
    </source>
</evidence>
<dbReference type="AlphaFoldDB" id="A0A090E4W5"/>
<dbReference type="Proteomes" id="UP000045285">
    <property type="component" value="Unassembled WGS sequence"/>
</dbReference>
<dbReference type="PANTHER" id="PTHR30055:SF234">
    <property type="entry name" value="HTH-TYPE TRANSCRIPTIONAL REGULATOR BETI"/>
    <property type="match status" value="1"/>
</dbReference>
<organism evidence="6 7">
    <name type="scientific">Mesorhizobium plurifarium</name>
    <dbReference type="NCBI Taxonomy" id="69974"/>
    <lineage>
        <taxon>Bacteria</taxon>
        <taxon>Pseudomonadati</taxon>
        <taxon>Pseudomonadota</taxon>
        <taxon>Alphaproteobacteria</taxon>
        <taxon>Hyphomicrobiales</taxon>
        <taxon>Phyllobacteriaceae</taxon>
        <taxon>Mesorhizobium</taxon>
    </lineage>
</organism>
<keyword evidence="3" id="KW-0804">Transcription</keyword>
<dbReference type="Pfam" id="PF00440">
    <property type="entry name" value="TetR_N"/>
    <property type="match status" value="1"/>
</dbReference>
<dbReference type="EMBL" id="CCMZ01000035">
    <property type="protein sequence ID" value="CDX24560.1"/>
    <property type="molecule type" value="Genomic_DNA"/>
</dbReference>
<sequence length="269" mass="29492">MLKRNQREASGRKRLPRAQGFVMPRIIKHPELRREELLDHAQALFLTHGYDKASLNDVIATAGISKGAFYHYFASKEALLEALAERFARQALAGVQDVLGDPALDPLGRLNALLAKSRQAKVETAAEAWALFETMFRPENLVLFHRINVAANAAFSPLLVEIIKQGVADGTFRTFDPEGVADIVMQFGLATHDVIAKAFAGGSDADMDIAIETLERRVRLYEIALDRILGLPDGSIRIGEPGYVRAVMTARRASPSFSVAAAASKARRI</sequence>
<accession>A0A090E4W5</accession>
<evidence type="ECO:0000256" key="4">
    <source>
        <dbReference type="PROSITE-ProRule" id="PRU00335"/>
    </source>
</evidence>
<protein>
    <submittedName>
        <fullName evidence="6">Putative transcriptional regulator</fullName>
    </submittedName>
</protein>
<keyword evidence="7" id="KW-1185">Reference proteome</keyword>
<evidence type="ECO:0000256" key="1">
    <source>
        <dbReference type="ARBA" id="ARBA00023015"/>
    </source>
</evidence>
<name>A0A090E4W5_MESPL</name>
<dbReference type="InterPro" id="IPR023772">
    <property type="entry name" value="DNA-bd_HTH_TetR-type_CS"/>
</dbReference>
<proteinExistence type="predicted"/>
<keyword evidence="1" id="KW-0805">Transcription regulation</keyword>
<dbReference type="InterPro" id="IPR009057">
    <property type="entry name" value="Homeodomain-like_sf"/>
</dbReference>
<evidence type="ECO:0000259" key="5">
    <source>
        <dbReference type="PROSITE" id="PS50977"/>
    </source>
</evidence>
<evidence type="ECO:0000313" key="6">
    <source>
        <dbReference type="EMBL" id="CDX24560.1"/>
    </source>
</evidence>
<dbReference type="InterPro" id="IPR050109">
    <property type="entry name" value="HTH-type_TetR-like_transc_reg"/>
</dbReference>
<dbReference type="GO" id="GO:0000976">
    <property type="term" value="F:transcription cis-regulatory region binding"/>
    <property type="evidence" value="ECO:0007669"/>
    <property type="project" value="TreeGrafter"/>
</dbReference>
<dbReference type="InterPro" id="IPR001647">
    <property type="entry name" value="HTH_TetR"/>
</dbReference>
<dbReference type="GO" id="GO:0003700">
    <property type="term" value="F:DNA-binding transcription factor activity"/>
    <property type="evidence" value="ECO:0007669"/>
    <property type="project" value="TreeGrafter"/>
</dbReference>
<keyword evidence="2 4" id="KW-0238">DNA-binding</keyword>
<dbReference type="SUPFAM" id="SSF46689">
    <property type="entry name" value="Homeodomain-like"/>
    <property type="match status" value="1"/>
</dbReference>
<dbReference type="PROSITE" id="PS50977">
    <property type="entry name" value="HTH_TETR_2"/>
    <property type="match status" value="1"/>
</dbReference>
<dbReference type="Gene3D" id="1.10.357.10">
    <property type="entry name" value="Tetracycline Repressor, domain 2"/>
    <property type="match status" value="1"/>
</dbReference>
<evidence type="ECO:0000256" key="3">
    <source>
        <dbReference type="ARBA" id="ARBA00023163"/>
    </source>
</evidence>